<dbReference type="RefSeq" id="WP_147097767.1">
    <property type="nucleotide sequence ID" value="NZ_VOOS01000001.1"/>
</dbReference>
<keyword evidence="4" id="KW-1185">Reference proteome</keyword>
<dbReference type="AlphaFoldDB" id="A0A5C6RW70"/>
<feature type="chain" id="PRO_5022774345" evidence="1">
    <location>
        <begin position="24"/>
        <end position="264"/>
    </location>
</feature>
<protein>
    <submittedName>
        <fullName evidence="3">DUF4476 domain-containing protein</fullName>
    </submittedName>
</protein>
<feature type="domain" description="DUF4476" evidence="2">
    <location>
        <begin position="170"/>
        <end position="257"/>
    </location>
</feature>
<evidence type="ECO:0000313" key="4">
    <source>
        <dbReference type="Proteomes" id="UP000321721"/>
    </source>
</evidence>
<accession>A0A5C6RW70</accession>
<comment type="caution">
    <text evidence="3">The sequence shown here is derived from an EMBL/GenBank/DDBJ whole genome shotgun (WGS) entry which is preliminary data.</text>
</comment>
<evidence type="ECO:0000256" key="1">
    <source>
        <dbReference type="SAM" id="SignalP"/>
    </source>
</evidence>
<reference evidence="3 4" key="1">
    <citation type="submission" date="2019-08" db="EMBL/GenBank/DDBJ databases">
        <title>Genome of Vicingus serpentipes NCIMB 15042.</title>
        <authorList>
            <person name="Bowman J.P."/>
        </authorList>
    </citation>
    <scope>NUCLEOTIDE SEQUENCE [LARGE SCALE GENOMIC DNA]</scope>
    <source>
        <strain evidence="3 4">NCIMB 15042</strain>
    </source>
</reference>
<organism evidence="3 4">
    <name type="scientific">Vicingus serpentipes</name>
    <dbReference type="NCBI Taxonomy" id="1926625"/>
    <lineage>
        <taxon>Bacteria</taxon>
        <taxon>Pseudomonadati</taxon>
        <taxon>Bacteroidota</taxon>
        <taxon>Flavobacteriia</taxon>
        <taxon>Flavobacteriales</taxon>
        <taxon>Vicingaceae</taxon>
        <taxon>Vicingus</taxon>
    </lineage>
</organism>
<gene>
    <name evidence="3" type="ORF">FRY74_01075</name>
</gene>
<dbReference type="EMBL" id="VOOS01000001">
    <property type="protein sequence ID" value="TXB66806.1"/>
    <property type="molecule type" value="Genomic_DNA"/>
</dbReference>
<feature type="signal peptide" evidence="1">
    <location>
        <begin position="1"/>
        <end position="23"/>
    </location>
</feature>
<dbReference type="InterPro" id="IPR028011">
    <property type="entry name" value="DUF4476"/>
</dbReference>
<evidence type="ECO:0000259" key="2">
    <source>
        <dbReference type="Pfam" id="PF14771"/>
    </source>
</evidence>
<sequence length="264" mass="30926">MRLNTTNSLIISFCLLFTLTTKAQTCAVVFESSDTNFYFTSKLNQQIQNSVFVNNIKLTGLEANNKYLAQLRFKNDTIELQETLFLLDAGFTHYYKVDKKGIHLKKIAPTLDEKPDPNQYLVVYDGWQKPQKPVESLIDSNEIVKDTIEFESHYQLNDYEGKIGCPWPLNVDDFNALLIEVKQKNLEDDKLAYLKEQLDTACILTEQLSKIFTVLEYEESKLDFGLFIYPKTFDIDRFFDIAKQHLKFESHIEEIRKRYKVKKE</sequence>
<dbReference type="Proteomes" id="UP000321721">
    <property type="component" value="Unassembled WGS sequence"/>
</dbReference>
<dbReference type="Pfam" id="PF14771">
    <property type="entry name" value="DUF4476"/>
    <property type="match status" value="1"/>
</dbReference>
<name>A0A5C6RW70_9FLAO</name>
<dbReference type="OrthoDB" id="1033069at2"/>
<keyword evidence="1" id="KW-0732">Signal</keyword>
<evidence type="ECO:0000313" key="3">
    <source>
        <dbReference type="EMBL" id="TXB66806.1"/>
    </source>
</evidence>
<proteinExistence type="predicted"/>